<dbReference type="GO" id="GO:0003677">
    <property type="term" value="F:DNA binding"/>
    <property type="evidence" value="ECO:0007669"/>
    <property type="project" value="InterPro"/>
</dbReference>
<keyword evidence="2" id="KW-1185">Reference proteome</keyword>
<dbReference type="KEGG" id="mans:FRW55_03330"/>
<reference evidence="1 2" key="1">
    <citation type="journal article" date="2019" name="Microbiol. Resour. Announc.">
        <title>Complete Genome Sequences of Three Mycoplasma anserisalpingitis (Mycoplasma sp. 1220) Strains.</title>
        <authorList>
            <person name="Grozner D."/>
            <person name="Forro B."/>
            <person name="Kovacs A.B."/>
            <person name="Marton S."/>
            <person name="Banyai K."/>
            <person name="Kreizinger Z."/>
            <person name="Sulyok K.M."/>
            <person name="Gyuranecz M."/>
        </authorList>
    </citation>
    <scope>NUCLEOTIDE SEQUENCE [LARGE SCALE GENOMIC DNA]</scope>
    <source>
        <strain evidence="1 2">ATCC:BAA-2147</strain>
    </source>
</reference>
<sequence length="77" mass="8772">MAKQTSPEISYKIIKNIAVLSESSSGWKKEVNLVEWNGNKAKYDIRDWNSDRSKMGKGITLSDEEVKSLVEVLEKIK</sequence>
<dbReference type="Gene3D" id="2.30.31.70">
    <property type="match status" value="1"/>
</dbReference>
<dbReference type="GO" id="GO:0006355">
    <property type="term" value="P:regulation of DNA-templated transcription"/>
    <property type="evidence" value="ECO:0007669"/>
    <property type="project" value="InterPro"/>
</dbReference>
<evidence type="ECO:0000313" key="1">
    <source>
        <dbReference type="EMBL" id="QDY87166.1"/>
    </source>
</evidence>
<accession>A0A5B8J7L7</accession>
<name>A0A5B8J7L7_9MOLU</name>
<protein>
    <submittedName>
        <fullName evidence="1">Uncharacterized protein</fullName>
    </submittedName>
</protein>
<dbReference type="Pfam" id="PF02229">
    <property type="entry name" value="PC4"/>
    <property type="match status" value="1"/>
</dbReference>
<dbReference type="OrthoDB" id="7067273at2"/>
<dbReference type="RefSeq" id="WP_146367615.1">
    <property type="nucleotide sequence ID" value="NZ_CP041664.1"/>
</dbReference>
<dbReference type="PIRSF" id="PIRSF037246">
    <property type="entry name" value="UCP037246"/>
    <property type="match status" value="1"/>
</dbReference>
<evidence type="ECO:0000313" key="2">
    <source>
        <dbReference type="Proteomes" id="UP000318927"/>
    </source>
</evidence>
<organism evidence="1 2">
    <name type="scientific">Mycoplasma anserisalpingitidis</name>
    <dbReference type="NCBI Taxonomy" id="519450"/>
    <lineage>
        <taxon>Bacteria</taxon>
        <taxon>Bacillati</taxon>
        <taxon>Mycoplasmatota</taxon>
        <taxon>Mollicutes</taxon>
        <taxon>Mycoplasmataceae</taxon>
        <taxon>Mycoplasma</taxon>
    </lineage>
</organism>
<dbReference type="AlphaFoldDB" id="A0A5B8J7L7"/>
<dbReference type="EMBL" id="CP042295">
    <property type="protein sequence ID" value="QDY87166.1"/>
    <property type="molecule type" value="Genomic_DNA"/>
</dbReference>
<gene>
    <name evidence="1" type="ORF">FRW55_03330</name>
</gene>
<dbReference type="Proteomes" id="UP000318927">
    <property type="component" value="Chromosome"/>
</dbReference>
<dbReference type="InterPro" id="IPR003173">
    <property type="entry name" value="PC4_C"/>
</dbReference>
<dbReference type="InterPro" id="IPR017154">
    <property type="entry name" value="PC4-like"/>
</dbReference>
<proteinExistence type="predicted"/>